<sequence>MLSQWREELVDDHTKHSAALGQSLSNRNILRVHAQTQAGSQTSVYAEAQGGEETTPALSTPGASCGTPSARYITDKSMDKQAARRESLSCVQHARTPGLCRLTKPKSTKPMKPGKLLTRSSKHRQRPSSQR</sequence>
<comment type="caution">
    <text evidence="2">The sequence shown here is derived from an EMBL/GenBank/DDBJ whole genome shotgun (WGS) entry which is preliminary data.</text>
</comment>
<dbReference type="Proteomes" id="UP000735302">
    <property type="component" value="Unassembled WGS sequence"/>
</dbReference>
<feature type="region of interest" description="Disordered" evidence="1">
    <location>
        <begin position="96"/>
        <end position="131"/>
    </location>
</feature>
<protein>
    <submittedName>
        <fullName evidence="2">Uncharacterized protein</fullName>
    </submittedName>
</protein>
<gene>
    <name evidence="2" type="ORF">PoB_006229500</name>
</gene>
<name>A0AAV4CV89_9GAST</name>
<reference evidence="2 3" key="1">
    <citation type="journal article" date="2021" name="Elife">
        <title>Chloroplast acquisition without the gene transfer in kleptoplastic sea slugs, Plakobranchus ocellatus.</title>
        <authorList>
            <person name="Maeda T."/>
            <person name="Takahashi S."/>
            <person name="Yoshida T."/>
            <person name="Shimamura S."/>
            <person name="Takaki Y."/>
            <person name="Nagai Y."/>
            <person name="Toyoda A."/>
            <person name="Suzuki Y."/>
            <person name="Arimoto A."/>
            <person name="Ishii H."/>
            <person name="Satoh N."/>
            <person name="Nishiyama T."/>
            <person name="Hasebe M."/>
            <person name="Maruyama T."/>
            <person name="Minagawa J."/>
            <person name="Obokata J."/>
            <person name="Shigenobu S."/>
        </authorList>
    </citation>
    <scope>NUCLEOTIDE SEQUENCE [LARGE SCALE GENOMIC DNA]</scope>
</reference>
<organism evidence="2 3">
    <name type="scientific">Plakobranchus ocellatus</name>
    <dbReference type="NCBI Taxonomy" id="259542"/>
    <lineage>
        <taxon>Eukaryota</taxon>
        <taxon>Metazoa</taxon>
        <taxon>Spiralia</taxon>
        <taxon>Lophotrochozoa</taxon>
        <taxon>Mollusca</taxon>
        <taxon>Gastropoda</taxon>
        <taxon>Heterobranchia</taxon>
        <taxon>Euthyneura</taxon>
        <taxon>Panpulmonata</taxon>
        <taxon>Sacoglossa</taxon>
        <taxon>Placobranchoidea</taxon>
        <taxon>Plakobranchidae</taxon>
        <taxon>Plakobranchus</taxon>
    </lineage>
</organism>
<feature type="region of interest" description="Disordered" evidence="1">
    <location>
        <begin position="46"/>
        <end position="67"/>
    </location>
</feature>
<dbReference type="EMBL" id="BLXT01007004">
    <property type="protein sequence ID" value="GFO35790.1"/>
    <property type="molecule type" value="Genomic_DNA"/>
</dbReference>
<proteinExistence type="predicted"/>
<accession>A0AAV4CV89</accession>
<feature type="compositionally biased region" description="Basic residues" evidence="1">
    <location>
        <begin position="120"/>
        <end position="131"/>
    </location>
</feature>
<evidence type="ECO:0000313" key="3">
    <source>
        <dbReference type="Proteomes" id="UP000735302"/>
    </source>
</evidence>
<keyword evidence="3" id="KW-1185">Reference proteome</keyword>
<evidence type="ECO:0000313" key="2">
    <source>
        <dbReference type="EMBL" id="GFO35790.1"/>
    </source>
</evidence>
<dbReference type="AlphaFoldDB" id="A0AAV4CV89"/>
<evidence type="ECO:0000256" key="1">
    <source>
        <dbReference type="SAM" id="MobiDB-lite"/>
    </source>
</evidence>